<proteinExistence type="predicted"/>
<gene>
    <name evidence="1" type="ORF">WJX72_007163</name>
</gene>
<accession>A0AAW1QC16</accession>
<comment type="caution">
    <text evidence="1">The sequence shown here is derived from an EMBL/GenBank/DDBJ whole genome shotgun (WGS) entry which is preliminary data.</text>
</comment>
<protein>
    <submittedName>
        <fullName evidence="1">Uncharacterized protein</fullName>
    </submittedName>
</protein>
<dbReference type="EMBL" id="JALJOR010000004">
    <property type="protein sequence ID" value="KAK9818099.1"/>
    <property type="molecule type" value="Genomic_DNA"/>
</dbReference>
<organism evidence="1 2">
    <name type="scientific">[Myrmecia] bisecta</name>
    <dbReference type="NCBI Taxonomy" id="41462"/>
    <lineage>
        <taxon>Eukaryota</taxon>
        <taxon>Viridiplantae</taxon>
        <taxon>Chlorophyta</taxon>
        <taxon>core chlorophytes</taxon>
        <taxon>Trebouxiophyceae</taxon>
        <taxon>Trebouxiales</taxon>
        <taxon>Trebouxiaceae</taxon>
        <taxon>Myrmecia</taxon>
    </lineage>
</organism>
<evidence type="ECO:0000313" key="1">
    <source>
        <dbReference type="EMBL" id="KAK9818099.1"/>
    </source>
</evidence>
<evidence type="ECO:0000313" key="2">
    <source>
        <dbReference type="Proteomes" id="UP001489004"/>
    </source>
</evidence>
<name>A0AAW1QC16_9CHLO</name>
<reference evidence="1 2" key="1">
    <citation type="journal article" date="2024" name="Nat. Commun.">
        <title>Phylogenomics reveals the evolutionary origins of lichenization in chlorophyte algae.</title>
        <authorList>
            <person name="Puginier C."/>
            <person name="Libourel C."/>
            <person name="Otte J."/>
            <person name="Skaloud P."/>
            <person name="Haon M."/>
            <person name="Grisel S."/>
            <person name="Petersen M."/>
            <person name="Berrin J.G."/>
            <person name="Delaux P.M."/>
            <person name="Dal Grande F."/>
            <person name="Keller J."/>
        </authorList>
    </citation>
    <scope>NUCLEOTIDE SEQUENCE [LARGE SCALE GENOMIC DNA]</scope>
    <source>
        <strain evidence="1 2">SAG 2043</strain>
    </source>
</reference>
<keyword evidence="2" id="KW-1185">Reference proteome</keyword>
<sequence length="170" mass="18776">MTSQVRRFGKTRAELPAQGQLLSFVPLLGVPFCEWPFCDHLPESGRQQAGRCILVDMGACISHPKAVAAGNEYFFRVSKASLGVEIDGGADPALHNFGMDIDATHWMMADPDDSSTAGISEDPYKLASELRMPSRMRIRTKVAPMAHALHRQSVMPLQPRPLNRQSVFVK</sequence>
<dbReference type="Proteomes" id="UP001489004">
    <property type="component" value="Unassembled WGS sequence"/>
</dbReference>
<dbReference type="AlphaFoldDB" id="A0AAW1QC16"/>